<dbReference type="Proteomes" id="UP000319432">
    <property type="component" value="Chromosome"/>
</dbReference>
<evidence type="ECO:0000313" key="1">
    <source>
        <dbReference type="EMBL" id="QDX94655.1"/>
    </source>
</evidence>
<proteinExistence type="predicted"/>
<gene>
    <name evidence="1" type="ORF">EEL30_21675</name>
</gene>
<protein>
    <recommendedName>
        <fullName evidence="3">Phage protein</fullName>
    </recommendedName>
</protein>
<organism evidence="1 2">
    <name type="scientific">Brevibacillus laterosporus</name>
    <name type="common">Bacillus laterosporus</name>
    <dbReference type="NCBI Taxonomy" id="1465"/>
    <lineage>
        <taxon>Bacteria</taxon>
        <taxon>Bacillati</taxon>
        <taxon>Bacillota</taxon>
        <taxon>Bacilli</taxon>
        <taxon>Bacillales</taxon>
        <taxon>Paenibacillaceae</taxon>
        <taxon>Brevibacillus</taxon>
    </lineage>
</organism>
<name>A0A518VCD9_BRELA</name>
<dbReference type="OrthoDB" id="121684at2"/>
<evidence type="ECO:0000313" key="2">
    <source>
        <dbReference type="Proteomes" id="UP000319432"/>
    </source>
</evidence>
<keyword evidence="2" id="KW-1185">Reference proteome</keyword>
<accession>A0A518VCD9</accession>
<sequence length="86" mass="9863">MAKYRKKPVVIEAVQWFEGMDVEGVFDLASVSEAWFNKTDADGRYFIQTLEGQMSVRNGDYIITGIKGEKYPCKPDIFEATYELVK</sequence>
<reference evidence="1 2" key="1">
    <citation type="submission" date="2018-11" db="EMBL/GenBank/DDBJ databases">
        <title>Phylogenetic determinants of toxin gene distribution in genomes of Brevibacillus laterosporus.</title>
        <authorList>
            <person name="Glare T.R."/>
            <person name="Durrant A."/>
            <person name="Berry C."/>
            <person name="Palma L."/>
            <person name="Ormskirk M."/>
            <person name="Cox M.O."/>
        </authorList>
    </citation>
    <scope>NUCLEOTIDE SEQUENCE [LARGE SCALE GENOMIC DNA]</scope>
    <source>
        <strain evidence="1 2">1821L</strain>
    </source>
</reference>
<evidence type="ECO:0008006" key="3">
    <source>
        <dbReference type="Google" id="ProtNLM"/>
    </source>
</evidence>
<dbReference type="EMBL" id="CP033464">
    <property type="protein sequence ID" value="QDX94655.1"/>
    <property type="molecule type" value="Genomic_DNA"/>
</dbReference>
<dbReference type="AlphaFoldDB" id="A0A518VCD9"/>